<dbReference type="GeneID" id="106499322"/>
<keyword evidence="11" id="KW-0812">Transmembrane</keyword>
<gene>
    <name evidence="14" type="primary">MUC13</name>
</gene>
<feature type="compositionally biased region" description="Low complexity" evidence="10">
    <location>
        <begin position="66"/>
        <end position="99"/>
    </location>
</feature>
<dbReference type="SUPFAM" id="SSF57196">
    <property type="entry name" value="EGF/Laminin"/>
    <property type="match status" value="1"/>
</dbReference>
<feature type="transmembrane region" description="Helical" evidence="11">
    <location>
        <begin position="345"/>
        <end position="368"/>
    </location>
</feature>
<protein>
    <submittedName>
        <fullName evidence="14">Mucin-13 isoform X1</fullName>
    </submittedName>
</protein>
<name>A0ABM4ERV0_9AVES</name>
<dbReference type="PANTHER" id="PTHR24037">
    <property type="entry name" value="HEART DEVELOPMENT PROTEIN WITH EGF-LIKE DOMAINS 1"/>
    <property type="match status" value="1"/>
</dbReference>
<feature type="region of interest" description="Disordered" evidence="10">
    <location>
        <begin position="63"/>
        <end position="99"/>
    </location>
</feature>
<feature type="region of interest" description="Disordered" evidence="10">
    <location>
        <begin position="404"/>
        <end position="453"/>
    </location>
</feature>
<keyword evidence="6 11" id="KW-0472">Membrane</keyword>
<accession>A0ABM4ERV0</accession>
<dbReference type="SMART" id="SM00181">
    <property type="entry name" value="EGF"/>
    <property type="match status" value="2"/>
</dbReference>
<evidence type="ECO:0000256" key="7">
    <source>
        <dbReference type="ARBA" id="ARBA00023157"/>
    </source>
</evidence>
<keyword evidence="4" id="KW-0732">Signal</keyword>
<dbReference type="RefSeq" id="XP_067155425.1">
    <property type="nucleotide sequence ID" value="XM_067299324.1"/>
</dbReference>
<evidence type="ECO:0000256" key="9">
    <source>
        <dbReference type="PROSITE-ProRule" id="PRU00076"/>
    </source>
</evidence>
<evidence type="ECO:0000256" key="11">
    <source>
        <dbReference type="SAM" id="Phobius"/>
    </source>
</evidence>
<feature type="region of interest" description="Disordered" evidence="10">
    <location>
        <begin position="1"/>
        <end position="30"/>
    </location>
</feature>
<evidence type="ECO:0000259" key="12">
    <source>
        <dbReference type="PROSITE" id="PS50026"/>
    </source>
</evidence>
<evidence type="ECO:0000256" key="3">
    <source>
        <dbReference type="ARBA" id="ARBA00022536"/>
    </source>
</evidence>
<keyword evidence="7" id="KW-1015">Disulfide bond</keyword>
<sequence>METAAHRGSGSGARRKAGQGGPGLWSLRSTPVPCSPAQQLSCTHSGCPGLFLHTIPSRATMSLLFPPTDNTTATTNTSSPTAAPDNTTATTNTSSPTASPIPGDICSSKPCGNNAAKCVALYHNYTCLCPYGFYHKNMDCHKGLIFPGLITLQQSYSSSIELVNSTEYTEVFLNVTTFFTNAFRDETSFGQTVIVGIQLLQNSRSVDTSMSITLMNLFAENSAVTNETVASKINKAAEDSKYITAYRAATYCAVFQCDLRTTVCEEAMYPECTCKSNYSKTAWDDRSCSDCNSECSVTSNKYCAKESGIPTCKCLTNFEMKDNRCVPCAVGYSGENCKNNSELNLIIVGTVLGAIILSFVIAAIFISARSKHKKDSERKSLIPAYLNSEDSGNTQTRMFPRVQTTSGYANPGYQSSNPYEMDRLSSSKALERDYNDEYETTQEPNGFRMQRRY</sequence>
<dbReference type="PROSITE" id="PS50026">
    <property type="entry name" value="EGF_3"/>
    <property type="match status" value="1"/>
</dbReference>
<keyword evidence="13" id="KW-1185">Reference proteome</keyword>
<keyword evidence="3 9" id="KW-0245">EGF-like domain</keyword>
<keyword evidence="5" id="KW-0677">Repeat</keyword>
<feature type="compositionally biased region" description="Basic and acidic residues" evidence="10">
    <location>
        <begin position="420"/>
        <end position="435"/>
    </location>
</feature>
<feature type="compositionally biased region" description="Polar residues" evidence="10">
    <location>
        <begin position="404"/>
        <end position="419"/>
    </location>
</feature>
<evidence type="ECO:0000256" key="8">
    <source>
        <dbReference type="ARBA" id="ARBA00023180"/>
    </source>
</evidence>
<reference evidence="14" key="1">
    <citation type="submission" date="2025-08" db="UniProtKB">
        <authorList>
            <consortium name="RefSeq"/>
        </authorList>
    </citation>
    <scope>IDENTIFICATION</scope>
    <source>
        <tissue evidence="14">Blood</tissue>
    </source>
</reference>
<evidence type="ECO:0000256" key="6">
    <source>
        <dbReference type="ARBA" id="ARBA00023136"/>
    </source>
</evidence>
<dbReference type="InterPro" id="IPR000742">
    <property type="entry name" value="EGF"/>
</dbReference>
<evidence type="ECO:0000256" key="5">
    <source>
        <dbReference type="ARBA" id="ARBA00022737"/>
    </source>
</evidence>
<dbReference type="PANTHER" id="PTHR24037:SF10">
    <property type="entry name" value="MUCIN-13"/>
    <property type="match status" value="1"/>
</dbReference>
<dbReference type="PROSITE" id="PS01186">
    <property type="entry name" value="EGF_2"/>
    <property type="match status" value="1"/>
</dbReference>
<organism evidence="13 14">
    <name type="scientific">Apteryx mantelli</name>
    <name type="common">North Island brown kiwi</name>
    <dbReference type="NCBI Taxonomy" id="2696672"/>
    <lineage>
        <taxon>Eukaryota</taxon>
        <taxon>Metazoa</taxon>
        <taxon>Chordata</taxon>
        <taxon>Craniata</taxon>
        <taxon>Vertebrata</taxon>
        <taxon>Euteleostomi</taxon>
        <taxon>Archelosauria</taxon>
        <taxon>Archosauria</taxon>
        <taxon>Dinosauria</taxon>
        <taxon>Saurischia</taxon>
        <taxon>Theropoda</taxon>
        <taxon>Coelurosauria</taxon>
        <taxon>Aves</taxon>
        <taxon>Palaeognathae</taxon>
        <taxon>Apterygiformes</taxon>
        <taxon>Apterygidae</taxon>
        <taxon>Apteryx</taxon>
    </lineage>
</organism>
<keyword evidence="11" id="KW-1133">Transmembrane helix</keyword>
<comment type="caution">
    <text evidence="9">Lacks conserved residue(s) required for the propagation of feature annotation.</text>
</comment>
<dbReference type="Gene3D" id="2.10.25.10">
    <property type="entry name" value="Laminin"/>
    <property type="match status" value="1"/>
</dbReference>
<keyword evidence="8" id="KW-0325">Glycoprotein</keyword>
<evidence type="ECO:0000256" key="4">
    <source>
        <dbReference type="ARBA" id="ARBA00022729"/>
    </source>
</evidence>
<comment type="subcellular location">
    <subcellularLocation>
        <location evidence="1">Cell membrane</location>
    </subcellularLocation>
</comment>
<evidence type="ECO:0000256" key="1">
    <source>
        <dbReference type="ARBA" id="ARBA00004236"/>
    </source>
</evidence>
<evidence type="ECO:0000313" key="14">
    <source>
        <dbReference type="RefSeq" id="XP_067155425.1"/>
    </source>
</evidence>
<keyword evidence="2" id="KW-1003">Cell membrane</keyword>
<evidence type="ECO:0000256" key="2">
    <source>
        <dbReference type="ARBA" id="ARBA00022475"/>
    </source>
</evidence>
<proteinExistence type="predicted"/>
<evidence type="ECO:0000313" key="13">
    <source>
        <dbReference type="Proteomes" id="UP001652627"/>
    </source>
</evidence>
<evidence type="ECO:0000256" key="10">
    <source>
        <dbReference type="SAM" id="MobiDB-lite"/>
    </source>
</evidence>
<dbReference type="Proteomes" id="UP001652627">
    <property type="component" value="Chromosome 6"/>
</dbReference>
<feature type="domain" description="EGF-like" evidence="12">
    <location>
        <begin position="102"/>
        <end position="141"/>
    </location>
</feature>